<dbReference type="PANTHER" id="PTHR34401:SF7">
    <property type="entry name" value="EXTRACELLULAR MEMBRANE PROTEIN, CFEM DOMAIN PROTEIN"/>
    <property type="match status" value="1"/>
</dbReference>
<dbReference type="PANTHER" id="PTHR34401">
    <property type="entry name" value="PROTEIN CBG12388-RELATED"/>
    <property type="match status" value="1"/>
</dbReference>
<protein>
    <submittedName>
        <fullName evidence="2">Uncharacterized protein</fullName>
    </submittedName>
</protein>
<reference evidence="2" key="1">
    <citation type="submission" date="2022-11" db="UniProtKB">
        <authorList>
            <consortium name="WormBaseParasite"/>
        </authorList>
    </citation>
    <scope>IDENTIFICATION</scope>
</reference>
<name>A0A914UI46_9BILA</name>
<keyword evidence="1" id="KW-1185">Reference proteome</keyword>
<dbReference type="AlphaFoldDB" id="A0A914UI46"/>
<sequence length="234" mass="25848">MFSNEEVKRYLAGKAELVSRFSDNAQRLSYLPGTRRMTALLRQNPHLFTYLFLTESVPSPSFTNRRPQSRCLPHDAAYILGGHPEKFTPTTVFFLRPPSATSTMSALAAFSFLLLFALSMGREPLLPPGGPPPLVMTSLPQCRCSAIDECTKETQNKINVCKAEPTCEKFLKEIGDAVKIRACLDKEHEEMLKMELCVKEKVGELGCTTEENPKNLTVPVIPLGVGLPPPPPAS</sequence>
<accession>A0A914UI46</accession>
<dbReference type="WBParaSite" id="PSAMB.scaffold10100size4351.g33056.t1">
    <property type="protein sequence ID" value="PSAMB.scaffold10100size4351.g33056.t1"/>
    <property type="gene ID" value="PSAMB.scaffold10100size4351.g33056"/>
</dbReference>
<dbReference type="Proteomes" id="UP000887566">
    <property type="component" value="Unplaced"/>
</dbReference>
<organism evidence="1 2">
    <name type="scientific">Plectus sambesii</name>
    <dbReference type="NCBI Taxonomy" id="2011161"/>
    <lineage>
        <taxon>Eukaryota</taxon>
        <taxon>Metazoa</taxon>
        <taxon>Ecdysozoa</taxon>
        <taxon>Nematoda</taxon>
        <taxon>Chromadorea</taxon>
        <taxon>Plectida</taxon>
        <taxon>Plectina</taxon>
        <taxon>Plectoidea</taxon>
        <taxon>Plectidae</taxon>
        <taxon>Plectus</taxon>
    </lineage>
</organism>
<evidence type="ECO:0000313" key="2">
    <source>
        <dbReference type="WBParaSite" id="PSAMB.scaffold10100size4351.g33056.t1"/>
    </source>
</evidence>
<proteinExistence type="predicted"/>
<evidence type="ECO:0000313" key="1">
    <source>
        <dbReference type="Proteomes" id="UP000887566"/>
    </source>
</evidence>